<reference evidence="6" key="1">
    <citation type="submission" date="2019-10" db="EMBL/GenBank/DDBJ databases">
        <title>Bird 10,000 Genomes (B10K) Project - Family phase.</title>
        <authorList>
            <person name="Zhang G."/>
        </authorList>
    </citation>
    <scope>NUCLEOTIDE SEQUENCE</scope>
    <source>
        <strain evidence="6">B10K-DU-002-55</strain>
        <tissue evidence="6">Muscle</tissue>
    </source>
</reference>
<keyword evidence="3" id="KW-0547">Nucleotide-binding</keyword>
<dbReference type="PROSITE" id="PS50011">
    <property type="entry name" value="PROTEIN_KINASE_DOM"/>
    <property type="match status" value="1"/>
</dbReference>
<dbReference type="AlphaFoldDB" id="A0A851BXF9"/>
<dbReference type="InterPro" id="IPR051931">
    <property type="entry name" value="PAK3-like"/>
</dbReference>
<dbReference type="EMBL" id="WEIV01000462">
    <property type="protein sequence ID" value="NWI48943.1"/>
    <property type="molecule type" value="Genomic_DNA"/>
</dbReference>
<feature type="domain" description="Protein kinase" evidence="5">
    <location>
        <begin position="1"/>
        <end position="121"/>
    </location>
</feature>
<accession>A0A851BXF9</accession>
<dbReference type="GO" id="GO:0004674">
    <property type="term" value="F:protein serine/threonine kinase activity"/>
    <property type="evidence" value="ECO:0007669"/>
    <property type="project" value="UniProtKB-EC"/>
</dbReference>
<dbReference type="Gene3D" id="1.10.510.10">
    <property type="entry name" value="Transferase(Phosphotransferase) domain 1"/>
    <property type="match status" value="1"/>
</dbReference>
<dbReference type="SMART" id="SM00220">
    <property type="entry name" value="S_TKc"/>
    <property type="match status" value="1"/>
</dbReference>
<dbReference type="Pfam" id="PF00069">
    <property type="entry name" value="Pkinase"/>
    <property type="match status" value="1"/>
</dbReference>
<feature type="non-terminal residue" evidence="6">
    <location>
        <position position="121"/>
    </location>
</feature>
<dbReference type="SUPFAM" id="SSF56112">
    <property type="entry name" value="Protein kinase-like (PK-like)"/>
    <property type="match status" value="1"/>
</dbReference>
<evidence type="ECO:0000256" key="4">
    <source>
        <dbReference type="ARBA" id="ARBA00022840"/>
    </source>
</evidence>
<feature type="non-terminal residue" evidence="6">
    <location>
        <position position="1"/>
    </location>
</feature>
<evidence type="ECO:0000256" key="3">
    <source>
        <dbReference type="ARBA" id="ARBA00022741"/>
    </source>
</evidence>
<keyword evidence="4" id="KW-0067">ATP-binding</keyword>
<dbReference type="EC" id="2.7.11.1" evidence="2"/>
<keyword evidence="6" id="KW-0808">Transferase</keyword>
<name>A0A851BXF9_CALVR</name>
<organism evidence="6 7">
    <name type="scientific">Calyptomena viridis</name>
    <name type="common">Lesser green broadbill</name>
    <dbReference type="NCBI Taxonomy" id="135972"/>
    <lineage>
        <taxon>Eukaryota</taxon>
        <taxon>Metazoa</taxon>
        <taxon>Chordata</taxon>
        <taxon>Craniata</taxon>
        <taxon>Vertebrata</taxon>
        <taxon>Euteleostomi</taxon>
        <taxon>Archelosauria</taxon>
        <taxon>Archosauria</taxon>
        <taxon>Dinosauria</taxon>
        <taxon>Saurischia</taxon>
        <taxon>Theropoda</taxon>
        <taxon>Coelurosauria</taxon>
        <taxon>Aves</taxon>
        <taxon>Neognathae</taxon>
        <taxon>Neoaves</taxon>
        <taxon>Telluraves</taxon>
        <taxon>Australaves</taxon>
        <taxon>Passeriformes</taxon>
        <taxon>Eurylaimidae</taxon>
        <taxon>Calyptomena</taxon>
    </lineage>
</organism>
<comment type="similarity">
    <text evidence="1">Belongs to the protein kinase superfamily. STE Ser/Thr protein kinase family. STE20 subfamily.</text>
</comment>
<evidence type="ECO:0000256" key="1">
    <source>
        <dbReference type="ARBA" id="ARBA00008874"/>
    </source>
</evidence>
<keyword evidence="6" id="KW-0418">Kinase</keyword>
<evidence type="ECO:0000259" key="5">
    <source>
        <dbReference type="PROSITE" id="PS50011"/>
    </source>
</evidence>
<dbReference type="PANTHER" id="PTHR45832:SF22">
    <property type="entry name" value="SERINE_THREONINE-PROTEIN KINASE SAMKA-RELATED"/>
    <property type="match status" value="1"/>
</dbReference>
<dbReference type="GO" id="GO:0005524">
    <property type="term" value="F:ATP binding"/>
    <property type="evidence" value="ECO:0007669"/>
    <property type="project" value="UniProtKB-KW"/>
</dbReference>
<evidence type="ECO:0000313" key="7">
    <source>
        <dbReference type="Proteomes" id="UP000642973"/>
    </source>
</evidence>
<keyword evidence="7" id="KW-1185">Reference proteome</keyword>
<dbReference type="InterPro" id="IPR011009">
    <property type="entry name" value="Kinase-like_dom_sf"/>
</dbReference>
<dbReference type="Proteomes" id="UP000642973">
    <property type="component" value="Unassembled WGS sequence"/>
</dbReference>
<dbReference type="PANTHER" id="PTHR45832">
    <property type="entry name" value="SERINE/THREONINE-PROTEIN KINASE SAMKA-RELATED-RELATED"/>
    <property type="match status" value="1"/>
</dbReference>
<dbReference type="InterPro" id="IPR000719">
    <property type="entry name" value="Prot_kinase_dom"/>
</dbReference>
<gene>
    <name evidence="6" type="primary">Pak3_1</name>
    <name evidence="6" type="ORF">CALVIR_R07869</name>
</gene>
<comment type="caution">
    <text evidence="6">The sequence shown here is derived from an EMBL/GenBank/DDBJ whole genome shotgun (WGS) entry which is preliminary data.</text>
</comment>
<protein>
    <recommendedName>
        <fullName evidence="2">non-specific serine/threonine protein kinase</fullName>
        <ecNumber evidence="2">2.7.11.1</ecNumber>
    </recommendedName>
</protein>
<sequence>SYLVKKTLCLVMEYMGGHSLSDVIAKTRMSEGQIAAVCREVRDPSDASEALGRIWQLCLVLSSADFGLCAQLTPEQSKRTSRTGTTWWMAPEVVRRQPYGPKVDIWSLGIVGIEMVEGQPP</sequence>
<evidence type="ECO:0000313" key="6">
    <source>
        <dbReference type="EMBL" id="NWI48943.1"/>
    </source>
</evidence>
<evidence type="ECO:0000256" key="2">
    <source>
        <dbReference type="ARBA" id="ARBA00012513"/>
    </source>
</evidence>
<proteinExistence type="inferred from homology"/>